<name>A0A2H3E4Q8_ARMGA</name>
<dbReference type="PANTHER" id="PTHR37475">
    <property type="entry name" value="ZYGOTE-SPECIFIC CLASS V COPY B GENE PROTEIN"/>
    <property type="match status" value="1"/>
</dbReference>
<dbReference type="OMA" id="ICESACV"/>
<dbReference type="STRING" id="47427.A0A2H3E4Q8"/>
<dbReference type="PANTHER" id="PTHR37475:SF1">
    <property type="entry name" value="ZYGOTE-SPECIFIC PROTEIN"/>
    <property type="match status" value="1"/>
</dbReference>
<evidence type="ECO:0000313" key="2">
    <source>
        <dbReference type="Proteomes" id="UP000217790"/>
    </source>
</evidence>
<dbReference type="AlphaFoldDB" id="A0A2H3E4Q8"/>
<dbReference type="EMBL" id="KZ293653">
    <property type="protein sequence ID" value="PBK94666.1"/>
    <property type="molecule type" value="Genomic_DNA"/>
</dbReference>
<proteinExistence type="predicted"/>
<evidence type="ECO:0008006" key="3">
    <source>
        <dbReference type="Google" id="ProtNLM"/>
    </source>
</evidence>
<keyword evidence="2" id="KW-1185">Reference proteome</keyword>
<gene>
    <name evidence="1" type="ORF">ARMGADRAFT_61866</name>
</gene>
<dbReference type="OrthoDB" id="10063670at2759"/>
<organism evidence="1 2">
    <name type="scientific">Armillaria gallica</name>
    <name type="common">Bulbous honey fungus</name>
    <name type="synonym">Armillaria bulbosa</name>
    <dbReference type="NCBI Taxonomy" id="47427"/>
    <lineage>
        <taxon>Eukaryota</taxon>
        <taxon>Fungi</taxon>
        <taxon>Dikarya</taxon>
        <taxon>Basidiomycota</taxon>
        <taxon>Agaricomycotina</taxon>
        <taxon>Agaricomycetes</taxon>
        <taxon>Agaricomycetidae</taxon>
        <taxon>Agaricales</taxon>
        <taxon>Marasmiineae</taxon>
        <taxon>Physalacriaceae</taxon>
        <taxon>Armillaria</taxon>
    </lineage>
</organism>
<protein>
    <recommendedName>
        <fullName evidence="3">Cysteine-rich protein</fullName>
    </recommendedName>
</protein>
<dbReference type="InParanoid" id="A0A2H3E4Q8"/>
<dbReference type="Proteomes" id="UP000217790">
    <property type="component" value="Unassembled WGS sequence"/>
</dbReference>
<accession>A0A2H3E4Q8</accession>
<sequence length="119" mass="12002">MKAADKGLFVYKPSSNTITRPAPRVSLTLQTTYRMRLSPILTFLVTSLAIAPQVHAGPIAYGICQTGCNVVAVACYAAAGFTFGTVAAPAAPAAIIGCNTALGTCSAACASVALLAPTP</sequence>
<reference evidence="2" key="1">
    <citation type="journal article" date="2017" name="Nat. Ecol. Evol.">
        <title>Genome expansion and lineage-specific genetic innovations in the forest pathogenic fungi Armillaria.</title>
        <authorList>
            <person name="Sipos G."/>
            <person name="Prasanna A.N."/>
            <person name="Walter M.C."/>
            <person name="O'Connor E."/>
            <person name="Balint B."/>
            <person name="Krizsan K."/>
            <person name="Kiss B."/>
            <person name="Hess J."/>
            <person name="Varga T."/>
            <person name="Slot J."/>
            <person name="Riley R."/>
            <person name="Boka B."/>
            <person name="Rigling D."/>
            <person name="Barry K."/>
            <person name="Lee J."/>
            <person name="Mihaltcheva S."/>
            <person name="LaButti K."/>
            <person name="Lipzen A."/>
            <person name="Waldron R."/>
            <person name="Moloney N.M."/>
            <person name="Sperisen C."/>
            <person name="Kredics L."/>
            <person name="Vagvoelgyi C."/>
            <person name="Patrignani A."/>
            <person name="Fitzpatrick D."/>
            <person name="Nagy I."/>
            <person name="Doyle S."/>
            <person name="Anderson J.B."/>
            <person name="Grigoriev I.V."/>
            <person name="Gueldener U."/>
            <person name="Muensterkoetter M."/>
            <person name="Nagy L.G."/>
        </authorList>
    </citation>
    <scope>NUCLEOTIDE SEQUENCE [LARGE SCALE GENOMIC DNA]</scope>
    <source>
        <strain evidence="2">Ar21-2</strain>
    </source>
</reference>
<evidence type="ECO:0000313" key="1">
    <source>
        <dbReference type="EMBL" id="PBK94666.1"/>
    </source>
</evidence>